<reference evidence="2" key="1">
    <citation type="submission" date="2023-06" db="EMBL/GenBank/DDBJ databases">
        <title>Genome-scale phylogeny and comparative genomics of the fungal order Sordariales.</title>
        <authorList>
            <consortium name="Lawrence Berkeley National Laboratory"/>
            <person name="Hensen N."/>
            <person name="Bonometti L."/>
            <person name="Westerberg I."/>
            <person name="Brannstrom I.O."/>
            <person name="Guillou S."/>
            <person name="Cros-Aarteil S."/>
            <person name="Calhoun S."/>
            <person name="Haridas S."/>
            <person name="Kuo A."/>
            <person name="Mondo S."/>
            <person name="Pangilinan J."/>
            <person name="Riley R."/>
            <person name="Labutti K."/>
            <person name="Andreopoulos B."/>
            <person name="Lipzen A."/>
            <person name="Chen C."/>
            <person name="Yanf M."/>
            <person name="Daum C."/>
            <person name="Ng V."/>
            <person name="Clum A."/>
            <person name="Steindorff A."/>
            <person name="Ohm R."/>
            <person name="Martin F."/>
            <person name="Silar P."/>
            <person name="Natvig D."/>
            <person name="Lalanne C."/>
            <person name="Gautier V."/>
            <person name="Ament-Velasquez S.L."/>
            <person name="Kruys A."/>
            <person name="Hutchinson M.I."/>
            <person name="Powell A.J."/>
            <person name="Barry K."/>
            <person name="Miller A.N."/>
            <person name="Grigoriev I.V."/>
            <person name="Debuchy R."/>
            <person name="Gladieux P."/>
            <person name="Thoren M.H."/>
            <person name="Johannesson H."/>
        </authorList>
    </citation>
    <scope>NUCLEOTIDE SEQUENCE</scope>
    <source>
        <strain evidence="2">SMH2532-1</strain>
    </source>
</reference>
<sequence>MRNIEYASDGERTGGVERDHHATIDQREREQHWDQGRERKRLMNSFEEANSGATRDRRENPRVSFDLRNVESATKETEAKETDADQEYYRRLRADLHRSGLSEEEIDDLIRKSKAKRTDGKQDKAQQGKQEYGGTQQPNYTRISLRHLDIETLVFYRIDFEYDQEPGYVLIKRWLPEWEHEMLWEHTQKTRLMSQRSKERAKGGHKVYIDLD</sequence>
<keyword evidence="3" id="KW-1185">Reference proteome</keyword>
<dbReference type="Proteomes" id="UP001174936">
    <property type="component" value="Unassembled WGS sequence"/>
</dbReference>
<feature type="compositionally biased region" description="Basic and acidic residues" evidence="1">
    <location>
        <begin position="73"/>
        <end position="86"/>
    </location>
</feature>
<evidence type="ECO:0000313" key="3">
    <source>
        <dbReference type="Proteomes" id="UP001174936"/>
    </source>
</evidence>
<evidence type="ECO:0000256" key="1">
    <source>
        <dbReference type="SAM" id="MobiDB-lite"/>
    </source>
</evidence>
<dbReference type="AlphaFoldDB" id="A0AA40CRH2"/>
<feature type="compositionally biased region" description="Basic and acidic residues" evidence="1">
    <location>
        <begin position="9"/>
        <end position="37"/>
    </location>
</feature>
<feature type="compositionally biased region" description="Basic and acidic residues" evidence="1">
    <location>
        <begin position="111"/>
        <end position="126"/>
    </location>
</feature>
<feature type="region of interest" description="Disordered" evidence="1">
    <location>
        <begin position="111"/>
        <end position="137"/>
    </location>
</feature>
<proteinExistence type="predicted"/>
<evidence type="ECO:0000313" key="2">
    <source>
        <dbReference type="EMBL" id="KAK0646808.1"/>
    </source>
</evidence>
<organism evidence="2 3">
    <name type="scientific">Cercophora newfieldiana</name>
    <dbReference type="NCBI Taxonomy" id="92897"/>
    <lineage>
        <taxon>Eukaryota</taxon>
        <taxon>Fungi</taxon>
        <taxon>Dikarya</taxon>
        <taxon>Ascomycota</taxon>
        <taxon>Pezizomycotina</taxon>
        <taxon>Sordariomycetes</taxon>
        <taxon>Sordariomycetidae</taxon>
        <taxon>Sordariales</taxon>
        <taxon>Lasiosphaeriaceae</taxon>
        <taxon>Cercophora</taxon>
    </lineage>
</organism>
<comment type="caution">
    <text evidence="2">The sequence shown here is derived from an EMBL/GenBank/DDBJ whole genome shotgun (WGS) entry which is preliminary data.</text>
</comment>
<feature type="non-terminal residue" evidence="2">
    <location>
        <position position="1"/>
    </location>
</feature>
<protein>
    <submittedName>
        <fullName evidence="2">Uncharacterized protein</fullName>
    </submittedName>
</protein>
<name>A0AA40CRH2_9PEZI</name>
<accession>A0AA40CRH2</accession>
<feature type="region of interest" description="Disordered" evidence="1">
    <location>
        <begin position="1"/>
        <end position="86"/>
    </location>
</feature>
<dbReference type="EMBL" id="JAULSV010000004">
    <property type="protein sequence ID" value="KAK0646808.1"/>
    <property type="molecule type" value="Genomic_DNA"/>
</dbReference>
<gene>
    <name evidence="2" type="ORF">B0T16DRAFT_414282</name>
</gene>